<dbReference type="InterPro" id="IPR036134">
    <property type="entry name" value="Crypto/Photolyase_FAD-like_sf"/>
</dbReference>
<evidence type="ECO:0000313" key="2">
    <source>
        <dbReference type="Proteomes" id="UP001214250"/>
    </source>
</evidence>
<dbReference type="Gene3D" id="1.10.10.1710">
    <property type="entry name" value="Deoxyribodipyrimidine photolyase-related"/>
    <property type="match status" value="1"/>
</dbReference>
<dbReference type="Pfam" id="PF04244">
    <property type="entry name" value="DPRP"/>
    <property type="match status" value="1"/>
</dbReference>
<name>A0ABY7VNR3_9BACT</name>
<dbReference type="RefSeq" id="WP_274148763.1">
    <property type="nucleotide sequence ID" value="NZ_CP117811.1"/>
</dbReference>
<dbReference type="InterPro" id="IPR007357">
    <property type="entry name" value="PhrB-like"/>
</dbReference>
<dbReference type="InterPro" id="IPR014729">
    <property type="entry name" value="Rossmann-like_a/b/a_fold"/>
</dbReference>
<reference evidence="1 2" key="1">
    <citation type="submission" date="2023-02" db="EMBL/GenBank/DDBJ databases">
        <title>Genome sequence of Lentisphaera profundi SAORIC-696.</title>
        <authorList>
            <person name="Kim e."/>
            <person name="Cho J.-C."/>
            <person name="Choi A."/>
            <person name="Kang I."/>
        </authorList>
    </citation>
    <scope>NUCLEOTIDE SEQUENCE [LARGE SCALE GENOMIC DNA]</scope>
    <source>
        <strain evidence="1 2">SAORIC-696</strain>
    </source>
</reference>
<protein>
    <submittedName>
        <fullName evidence="1">Cryptochrome/photolyase family protein</fullName>
    </submittedName>
</protein>
<gene>
    <name evidence="1" type="ORF">PQO03_06220</name>
</gene>
<sequence>MKSIRLIFGDQLSLSLASLENCNYENDLIVMMEVKQEADALPHHKRKLLFLFSAMRHFEQDLKKQGFKTRYYKLDDSDNLQSFQDNLRFLIDQGKFDCLHITELGEYRLQQEILTWEEQLEIPVKIYSDKRFYLSKDEFADYAKDKNNLLMENFYRFMRKNTSYLMEQGKPLGGKWNFDSKNRNRYDSKYAIPQRPLFPPDAITKEVITLLEKYFDNRFGSIDNFQECINREQALECLEFFAVELIPHFGTYQDAMVDGEKLLFHSRISHLINCGLLTSREVCERVLKIPIDNNEILYSIEGFIRQVIGWREYIRGIYWLKMPDYLESNHFNANRSLPDFYWSGKTRMNCVSKVVKQTMETAYSHHIQRLMVTGNLALLMGINPIQVHEWYLAVYDDAYEWVELPNTYGMALYADGGLLATKPYAASGNYINKMSDFCKNCSYKVKEKSGEDACPFNYLYWYFLDRNKDKLKNNHRLFMPLRNLEKMSAEKKQLLIEDAEKFIAQNSAGPKSKSY</sequence>
<proteinExistence type="predicted"/>
<dbReference type="EMBL" id="CP117811">
    <property type="protein sequence ID" value="WDE95314.1"/>
    <property type="molecule type" value="Genomic_DNA"/>
</dbReference>
<dbReference type="Gene3D" id="3.40.50.620">
    <property type="entry name" value="HUPs"/>
    <property type="match status" value="1"/>
</dbReference>
<dbReference type="PANTHER" id="PTHR38657:SF1">
    <property type="entry name" value="SLR1343 PROTEIN"/>
    <property type="match status" value="1"/>
</dbReference>
<dbReference type="Gene3D" id="1.25.40.80">
    <property type="match status" value="1"/>
</dbReference>
<dbReference type="PANTHER" id="PTHR38657">
    <property type="entry name" value="SLR1343 PROTEIN"/>
    <property type="match status" value="1"/>
</dbReference>
<dbReference type="Gene3D" id="1.10.579.10">
    <property type="entry name" value="DNA Cyclobutane Dipyrimidine Photolyase, subunit A, domain 3"/>
    <property type="match status" value="1"/>
</dbReference>
<dbReference type="SUPFAM" id="SSF48173">
    <property type="entry name" value="Cryptochrome/photolyase FAD-binding domain"/>
    <property type="match status" value="1"/>
</dbReference>
<accession>A0ABY7VNR3</accession>
<evidence type="ECO:0000313" key="1">
    <source>
        <dbReference type="EMBL" id="WDE95314.1"/>
    </source>
</evidence>
<organism evidence="1 2">
    <name type="scientific">Lentisphaera profundi</name>
    <dbReference type="NCBI Taxonomy" id="1658616"/>
    <lineage>
        <taxon>Bacteria</taxon>
        <taxon>Pseudomonadati</taxon>
        <taxon>Lentisphaerota</taxon>
        <taxon>Lentisphaeria</taxon>
        <taxon>Lentisphaerales</taxon>
        <taxon>Lentisphaeraceae</taxon>
        <taxon>Lentisphaera</taxon>
    </lineage>
</organism>
<keyword evidence="2" id="KW-1185">Reference proteome</keyword>
<dbReference type="Proteomes" id="UP001214250">
    <property type="component" value="Chromosome 1"/>
</dbReference>
<dbReference type="InterPro" id="IPR052551">
    <property type="entry name" value="UV-DNA_repair_photolyase"/>
</dbReference>